<keyword evidence="3" id="KW-1185">Reference proteome</keyword>
<evidence type="ECO:0000259" key="1">
    <source>
        <dbReference type="Pfam" id="PF12197"/>
    </source>
</evidence>
<gene>
    <name evidence="2" type="ORF">CO726_26250</name>
</gene>
<comment type="caution">
    <text evidence="2">The sequence shown here is derived from an EMBL/GenBank/DDBJ whole genome shotgun (WGS) entry which is preliminary data.</text>
</comment>
<organism evidence="2 3">
    <name type="scientific">Bacillus fungorum</name>
    <dbReference type="NCBI Taxonomy" id="2039284"/>
    <lineage>
        <taxon>Bacteria</taxon>
        <taxon>Bacillati</taxon>
        <taxon>Bacillota</taxon>
        <taxon>Bacilli</taxon>
        <taxon>Bacillales</taxon>
        <taxon>Bacillaceae</taxon>
        <taxon>Bacillus</taxon>
    </lineage>
</organism>
<evidence type="ECO:0000313" key="3">
    <source>
        <dbReference type="Proteomes" id="UP000228484"/>
    </source>
</evidence>
<name>A0A2G6Q6J2_9BACI</name>
<evidence type="ECO:0000313" key="2">
    <source>
        <dbReference type="EMBL" id="PIE92458.1"/>
    </source>
</evidence>
<accession>A0A2G6Q6J2</accession>
<proteinExistence type="predicted"/>
<protein>
    <submittedName>
        <fullName evidence="2">ArpU family transcriptional regulator</fullName>
    </submittedName>
</protein>
<dbReference type="EMBL" id="NWUW01000032">
    <property type="protein sequence ID" value="PIE92458.1"/>
    <property type="molecule type" value="Genomic_DNA"/>
</dbReference>
<dbReference type="Proteomes" id="UP000228484">
    <property type="component" value="Unassembled WGS sequence"/>
</dbReference>
<dbReference type="RefSeq" id="WP_099686220.1">
    <property type="nucleotide sequence ID" value="NZ_NWUW01000032.1"/>
</dbReference>
<feature type="domain" description="LCI fold" evidence="1">
    <location>
        <begin position="111"/>
        <end position="148"/>
    </location>
</feature>
<sequence>MDQLSFFKHIEEKEIRPFVIEELQEYRVLKVKFKNIEEQAAFGVELLFPELKKCTEDEIRYRQLKRAFEEALDENEQQILKMKYMNRKELNDEYIYTVLGMKRGKYYRKRKSGVFANVWDQTEKRIKWYFKAMHFNQSTGIYTGCYEGQKY</sequence>
<dbReference type="Pfam" id="PF12197">
    <property type="entry name" value="lci"/>
    <property type="match status" value="1"/>
</dbReference>
<dbReference type="InterPro" id="IPR020976">
    <property type="entry name" value="Antimicrobial_lci"/>
</dbReference>
<dbReference type="AlphaFoldDB" id="A0A2G6Q6J2"/>
<reference evidence="2 3" key="1">
    <citation type="submission" date="2017-09" db="EMBL/GenBank/DDBJ databases">
        <title>Biocontrol bacteria screening and application from spent mushroom substrate.</title>
        <authorList>
            <person name="Sun X."/>
        </authorList>
    </citation>
    <scope>NUCLEOTIDE SEQUENCE [LARGE SCALE GENOMIC DNA]</scope>
    <source>
        <strain evidence="2 3">100374</strain>
    </source>
</reference>